<reference evidence="6 7" key="1">
    <citation type="submission" date="2012-08" db="EMBL/GenBank/DDBJ databases">
        <title>Oryza genome evolution.</title>
        <authorList>
            <person name="Wing R.A."/>
        </authorList>
    </citation>
    <scope>NUCLEOTIDE SEQUENCE</scope>
</reference>
<sequence length="64" mass="6999">MLTQEQPPHLACSHHGNHTKVDNTTVFSHSQTVVVCPGCQTVLCHPTGGKARLTEGCSFRRKND</sequence>
<evidence type="ECO:0000256" key="4">
    <source>
        <dbReference type="ARBA" id="ARBA00022980"/>
    </source>
</evidence>
<dbReference type="GO" id="GO:1990904">
    <property type="term" value="C:ribonucleoprotein complex"/>
    <property type="evidence" value="ECO:0007669"/>
    <property type="project" value="UniProtKB-KW"/>
</dbReference>
<dbReference type="Gene3D" id="2.20.25.100">
    <property type="entry name" value="Zn-binding ribosomal proteins"/>
    <property type="match status" value="1"/>
</dbReference>
<evidence type="ECO:0000313" key="7">
    <source>
        <dbReference type="Proteomes" id="UP000032180"/>
    </source>
</evidence>
<dbReference type="PANTHER" id="PTHR11594">
    <property type="entry name" value="40S RIBOSOMAL PROTEIN S27"/>
    <property type="match status" value="1"/>
</dbReference>
<organism evidence="6 7">
    <name type="scientific">Leersia perrieri</name>
    <dbReference type="NCBI Taxonomy" id="77586"/>
    <lineage>
        <taxon>Eukaryota</taxon>
        <taxon>Viridiplantae</taxon>
        <taxon>Streptophyta</taxon>
        <taxon>Embryophyta</taxon>
        <taxon>Tracheophyta</taxon>
        <taxon>Spermatophyta</taxon>
        <taxon>Magnoliopsida</taxon>
        <taxon>Liliopsida</taxon>
        <taxon>Poales</taxon>
        <taxon>Poaceae</taxon>
        <taxon>BOP clade</taxon>
        <taxon>Oryzoideae</taxon>
        <taxon>Oryzeae</taxon>
        <taxon>Oryzinae</taxon>
        <taxon>Leersia</taxon>
    </lineage>
</organism>
<evidence type="ECO:0000256" key="2">
    <source>
        <dbReference type="ARBA" id="ARBA00010919"/>
    </source>
</evidence>
<keyword evidence="5" id="KW-0687">Ribonucleoprotein</keyword>
<dbReference type="InterPro" id="IPR011332">
    <property type="entry name" value="Ribosomal_zn-bd"/>
</dbReference>
<reference evidence="7" key="2">
    <citation type="submission" date="2013-12" db="EMBL/GenBank/DDBJ databases">
        <authorList>
            <person name="Yu Y."/>
            <person name="Lee S."/>
            <person name="de Baynast K."/>
            <person name="Wissotski M."/>
            <person name="Liu L."/>
            <person name="Talag J."/>
            <person name="Goicoechea J."/>
            <person name="Angelova A."/>
            <person name="Jetty R."/>
            <person name="Kudrna D."/>
            <person name="Golser W."/>
            <person name="Rivera L."/>
            <person name="Zhang J."/>
            <person name="Wing R."/>
        </authorList>
    </citation>
    <scope>NUCLEOTIDE SEQUENCE</scope>
</reference>
<evidence type="ECO:0000256" key="5">
    <source>
        <dbReference type="ARBA" id="ARBA00023274"/>
    </source>
</evidence>
<dbReference type="GO" id="GO:0009536">
    <property type="term" value="C:plastid"/>
    <property type="evidence" value="ECO:0007669"/>
    <property type="project" value="UniProtKB-ARBA"/>
</dbReference>
<dbReference type="InterPro" id="IPR000592">
    <property type="entry name" value="Ribosomal_eS27"/>
</dbReference>
<dbReference type="GO" id="GO:0005840">
    <property type="term" value="C:ribosome"/>
    <property type="evidence" value="ECO:0007669"/>
    <property type="project" value="UniProtKB-KW"/>
</dbReference>
<dbReference type="GO" id="GO:0003735">
    <property type="term" value="F:structural constituent of ribosome"/>
    <property type="evidence" value="ECO:0007669"/>
    <property type="project" value="InterPro"/>
</dbReference>
<reference evidence="6" key="3">
    <citation type="submission" date="2015-04" db="UniProtKB">
        <authorList>
            <consortium name="EnsemblPlants"/>
        </authorList>
    </citation>
    <scope>IDENTIFICATION</scope>
</reference>
<dbReference type="STRING" id="77586.A0A0D9W4F2"/>
<dbReference type="GO" id="GO:0006412">
    <property type="term" value="P:translation"/>
    <property type="evidence" value="ECO:0007669"/>
    <property type="project" value="InterPro"/>
</dbReference>
<keyword evidence="3" id="KW-0862">Zinc</keyword>
<proteinExistence type="inferred from homology"/>
<accession>A0A0D9W4F2</accession>
<dbReference type="EnsemblPlants" id="LPERR04G07880.2">
    <property type="protein sequence ID" value="LPERR04G07880.2"/>
    <property type="gene ID" value="LPERR04G07880"/>
</dbReference>
<comment type="similarity">
    <text evidence="2">Belongs to the eukaryotic ribosomal protein eS27 family.</text>
</comment>
<dbReference type="Gramene" id="LPERR04G07880.2">
    <property type="protein sequence ID" value="LPERR04G07880.2"/>
    <property type="gene ID" value="LPERR04G07880"/>
</dbReference>
<dbReference type="Pfam" id="PF01667">
    <property type="entry name" value="Ribosomal_S27e"/>
    <property type="match status" value="1"/>
</dbReference>
<comment type="cofactor">
    <cofactor evidence="1">
        <name>Zn(2+)</name>
        <dbReference type="ChEBI" id="CHEBI:29105"/>
    </cofactor>
</comment>
<dbReference type="HOGENOM" id="CLU_2870851_0_0_1"/>
<evidence type="ECO:0008006" key="8">
    <source>
        <dbReference type="Google" id="ProtNLM"/>
    </source>
</evidence>
<dbReference type="eggNOG" id="KOG1779">
    <property type="taxonomic scope" value="Eukaryota"/>
</dbReference>
<keyword evidence="7" id="KW-1185">Reference proteome</keyword>
<keyword evidence="4" id="KW-0689">Ribosomal protein</keyword>
<dbReference type="SUPFAM" id="SSF57829">
    <property type="entry name" value="Zn-binding ribosomal proteins"/>
    <property type="match status" value="1"/>
</dbReference>
<evidence type="ECO:0000256" key="3">
    <source>
        <dbReference type="ARBA" id="ARBA00022833"/>
    </source>
</evidence>
<name>A0A0D9W4F2_9ORYZ</name>
<protein>
    <recommendedName>
        <fullName evidence="8">40S ribosomal protein S27</fullName>
    </recommendedName>
</protein>
<evidence type="ECO:0000256" key="1">
    <source>
        <dbReference type="ARBA" id="ARBA00001947"/>
    </source>
</evidence>
<dbReference type="Proteomes" id="UP000032180">
    <property type="component" value="Chromosome 4"/>
</dbReference>
<evidence type="ECO:0000313" key="6">
    <source>
        <dbReference type="EnsemblPlants" id="LPERR04G07880.2"/>
    </source>
</evidence>
<dbReference type="InterPro" id="IPR023407">
    <property type="entry name" value="Ribosomal_eS27_Zn-bd_dom_sf"/>
</dbReference>
<dbReference type="AlphaFoldDB" id="A0A0D9W4F2"/>